<reference evidence="1" key="1">
    <citation type="submission" date="2018-05" db="EMBL/GenBank/DDBJ databases">
        <authorList>
            <person name="Lanie J.A."/>
            <person name="Ng W.-L."/>
            <person name="Kazmierczak K.M."/>
            <person name="Andrzejewski T.M."/>
            <person name="Davidsen T.M."/>
            <person name="Wayne K.J."/>
            <person name="Tettelin H."/>
            <person name="Glass J.I."/>
            <person name="Rusch D."/>
            <person name="Podicherti R."/>
            <person name="Tsui H.-C.T."/>
            <person name="Winkler M.E."/>
        </authorList>
    </citation>
    <scope>NUCLEOTIDE SEQUENCE</scope>
</reference>
<evidence type="ECO:0000313" key="1">
    <source>
        <dbReference type="EMBL" id="SVD78273.1"/>
    </source>
</evidence>
<dbReference type="AlphaFoldDB" id="A0A382Y4U5"/>
<accession>A0A382Y4U5</accession>
<dbReference type="EMBL" id="UINC01172940">
    <property type="protein sequence ID" value="SVD78273.1"/>
    <property type="molecule type" value="Genomic_DNA"/>
</dbReference>
<sequence>MRNLVLLFFSLALVVFVNGAEGPKVLVKQPPVVVAALELSGRTAGTSLYHPDSKHLWNRLHEVLFVRKDKAGREVGRDSVDPLLWPQTREFLLQGKSHQQVLALFDEFIAKDADKLIKNPLKCAMMQHDLWAIFDWTANALNPLPFGGAVDPKKLATGELNSARKALRQRLAKIIANLALNEKEIASLPDNYAEALASKVFIVEYDKDNLHRPLLPADLLDPKGS</sequence>
<feature type="non-terminal residue" evidence="1">
    <location>
        <position position="225"/>
    </location>
</feature>
<proteinExistence type="predicted"/>
<protein>
    <submittedName>
        <fullName evidence="1">Uncharacterized protein</fullName>
    </submittedName>
</protein>
<gene>
    <name evidence="1" type="ORF">METZ01_LOCUS431127</name>
</gene>
<organism evidence="1">
    <name type="scientific">marine metagenome</name>
    <dbReference type="NCBI Taxonomy" id="408172"/>
    <lineage>
        <taxon>unclassified sequences</taxon>
        <taxon>metagenomes</taxon>
        <taxon>ecological metagenomes</taxon>
    </lineage>
</organism>
<name>A0A382Y4U5_9ZZZZ</name>